<comment type="caution">
    <text evidence="4">The sequence shown here is derived from an EMBL/GenBank/DDBJ whole genome shotgun (WGS) entry which is preliminary data.</text>
</comment>
<comment type="subcellular location">
    <subcellularLocation>
        <location evidence="1">Nucleus</location>
    </subcellularLocation>
</comment>
<dbReference type="PROSITE" id="PS51253">
    <property type="entry name" value="HTH_CENPB"/>
    <property type="match status" value="1"/>
</dbReference>
<name>A0AAW1J1F4_POPJA</name>
<gene>
    <name evidence="4" type="ORF">QE152_g31391</name>
</gene>
<keyword evidence="2 4" id="KW-0238">DNA-binding</keyword>
<evidence type="ECO:0000256" key="1">
    <source>
        <dbReference type="ARBA" id="ARBA00004123"/>
    </source>
</evidence>
<evidence type="ECO:0000313" key="5">
    <source>
        <dbReference type="Proteomes" id="UP001458880"/>
    </source>
</evidence>
<feature type="domain" description="HTH CENPB-type" evidence="3">
    <location>
        <begin position="41"/>
        <end position="112"/>
    </location>
</feature>
<dbReference type="SUPFAM" id="SSF46689">
    <property type="entry name" value="Homeodomain-like"/>
    <property type="match status" value="1"/>
</dbReference>
<keyword evidence="5" id="KW-1185">Reference proteome</keyword>
<dbReference type="Pfam" id="PF03221">
    <property type="entry name" value="HTH_Tnp_Tc5"/>
    <property type="match status" value="1"/>
</dbReference>
<dbReference type="GO" id="GO:0003677">
    <property type="term" value="F:DNA binding"/>
    <property type="evidence" value="ECO:0007669"/>
    <property type="project" value="UniProtKB-KW"/>
</dbReference>
<reference evidence="4 5" key="1">
    <citation type="journal article" date="2024" name="BMC Genomics">
        <title>De novo assembly and annotation of Popillia japonica's genome with initial clues to its potential as an invasive pest.</title>
        <authorList>
            <person name="Cucini C."/>
            <person name="Boschi S."/>
            <person name="Funari R."/>
            <person name="Cardaioli E."/>
            <person name="Iannotti N."/>
            <person name="Marturano G."/>
            <person name="Paoli F."/>
            <person name="Bruttini M."/>
            <person name="Carapelli A."/>
            <person name="Frati F."/>
            <person name="Nardi F."/>
        </authorList>
    </citation>
    <scope>NUCLEOTIDE SEQUENCE [LARGE SCALE GENOMIC DNA]</scope>
    <source>
        <strain evidence="4">DMR45628</strain>
    </source>
</reference>
<dbReference type="Proteomes" id="UP001458880">
    <property type="component" value="Unassembled WGS sequence"/>
</dbReference>
<accession>A0AAW1J1F4</accession>
<dbReference type="Gene3D" id="1.10.10.60">
    <property type="entry name" value="Homeodomain-like"/>
    <property type="match status" value="1"/>
</dbReference>
<dbReference type="InterPro" id="IPR009057">
    <property type="entry name" value="Homeodomain-like_sf"/>
</dbReference>
<dbReference type="AlphaFoldDB" id="A0AAW1J1F4"/>
<evidence type="ECO:0000256" key="2">
    <source>
        <dbReference type="ARBA" id="ARBA00023125"/>
    </source>
</evidence>
<dbReference type="PANTHER" id="PTHR19303">
    <property type="entry name" value="TRANSPOSON"/>
    <property type="match status" value="1"/>
</dbReference>
<protein>
    <submittedName>
        <fullName evidence="4">Tc5 transposase DNA-binding domain</fullName>
    </submittedName>
</protein>
<dbReference type="InterPro" id="IPR006600">
    <property type="entry name" value="HTH_CenpB_DNA-bd_dom"/>
</dbReference>
<dbReference type="InterPro" id="IPR050863">
    <property type="entry name" value="CenT-Element_Derived"/>
</dbReference>
<evidence type="ECO:0000313" key="4">
    <source>
        <dbReference type="EMBL" id="KAK9696723.1"/>
    </source>
</evidence>
<proteinExistence type="predicted"/>
<sequence length="138" mass="16227">MDNSYSKKLRNFEYNLSHSAVTTIWRNQDKIKAAFNDNLLNKKKMRQRVHNDVEIALLRWFKDKRSKGIPINGQLLQQKAEEFCRLLNKENYKCSESWIKKFRACTNIGAGKISGESKSVNTEVTDDWIKTVWPKQKC</sequence>
<dbReference type="PANTHER" id="PTHR19303:SF73">
    <property type="entry name" value="PROTEIN PDC2"/>
    <property type="match status" value="1"/>
</dbReference>
<dbReference type="EMBL" id="JASPKY010000443">
    <property type="protein sequence ID" value="KAK9696723.1"/>
    <property type="molecule type" value="Genomic_DNA"/>
</dbReference>
<evidence type="ECO:0000259" key="3">
    <source>
        <dbReference type="PROSITE" id="PS51253"/>
    </source>
</evidence>
<dbReference type="GO" id="GO:0005634">
    <property type="term" value="C:nucleus"/>
    <property type="evidence" value="ECO:0007669"/>
    <property type="project" value="UniProtKB-SubCell"/>
</dbReference>
<organism evidence="4 5">
    <name type="scientific">Popillia japonica</name>
    <name type="common">Japanese beetle</name>
    <dbReference type="NCBI Taxonomy" id="7064"/>
    <lineage>
        <taxon>Eukaryota</taxon>
        <taxon>Metazoa</taxon>
        <taxon>Ecdysozoa</taxon>
        <taxon>Arthropoda</taxon>
        <taxon>Hexapoda</taxon>
        <taxon>Insecta</taxon>
        <taxon>Pterygota</taxon>
        <taxon>Neoptera</taxon>
        <taxon>Endopterygota</taxon>
        <taxon>Coleoptera</taxon>
        <taxon>Polyphaga</taxon>
        <taxon>Scarabaeiformia</taxon>
        <taxon>Scarabaeidae</taxon>
        <taxon>Rutelinae</taxon>
        <taxon>Popillia</taxon>
    </lineage>
</organism>
<dbReference type="SMART" id="SM00674">
    <property type="entry name" value="CENPB"/>
    <property type="match status" value="1"/>
</dbReference>